<dbReference type="EC" id="2.4.-.-" evidence="5"/>
<keyword evidence="6" id="KW-1185">Reference proteome</keyword>
<gene>
    <name evidence="5" type="ORF">RM529_01850</name>
</gene>
<evidence type="ECO:0000259" key="4">
    <source>
        <dbReference type="Pfam" id="PF00535"/>
    </source>
</evidence>
<dbReference type="InterPro" id="IPR029044">
    <property type="entry name" value="Nucleotide-diphossugar_trans"/>
</dbReference>
<comment type="similarity">
    <text evidence="1">Belongs to the glycosyltransferase 2 family.</text>
</comment>
<dbReference type="Gene3D" id="3.90.550.10">
    <property type="entry name" value="Spore Coat Polysaccharide Biosynthesis Protein SpsA, Chain A"/>
    <property type="match status" value="1"/>
</dbReference>
<accession>A0ABU3CR91</accession>
<dbReference type="CDD" id="cd00761">
    <property type="entry name" value="Glyco_tranf_GTA_type"/>
    <property type="match status" value="1"/>
</dbReference>
<dbReference type="EMBL" id="JAVRHP010000005">
    <property type="protein sequence ID" value="MDT0648869.1"/>
    <property type="molecule type" value="Genomic_DNA"/>
</dbReference>
<evidence type="ECO:0000256" key="1">
    <source>
        <dbReference type="ARBA" id="ARBA00006739"/>
    </source>
</evidence>
<reference evidence="5 6" key="1">
    <citation type="submission" date="2023-09" db="EMBL/GenBank/DDBJ databases">
        <authorList>
            <person name="Rey-Velasco X."/>
        </authorList>
    </citation>
    <scope>NUCLEOTIDE SEQUENCE [LARGE SCALE GENOMIC DNA]</scope>
    <source>
        <strain evidence="5 6">F297</strain>
    </source>
</reference>
<dbReference type="GO" id="GO:0016757">
    <property type="term" value="F:glycosyltransferase activity"/>
    <property type="evidence" value="ECO:0007669"/>
    <property type="project" value="UniProtKB-KW"/>
</dbReference>
<keyword evidence="3 5" id="KW-0808">Transferase</keyword>
<name>A0ABU3CR91_9FLAO</name>
<sequence>MIFLIHKNGENVVRVLKNEQEIKVESSGCVAAFWELAENYPNEVIGWCEEELYEYLVRKNWNKIFHHNLIMASYAVKITFLPESIGYVDQLPFVNVNRQVKYPTWQMSSDVGGINGEVLLRFKDLFGSISNFDYLLNSVAKIGQQNGLFCYSNPELVQSFEKQELQATATSGQLFSFVFQNYNSIWTTILFWCLFKYEHKLPLWAYFQSFFKKKHFQRRINLPEVHLEHEARQISDSIDVIIPTMGRPQYLLQVLEDLSHQSLLPKTAIIVEQNPEVGSVSALPELHTRKWPFQIIHHFIHKTGACNARNISLAEVTSDWVFFADDDIRLKPDLLEEVISEATRYHFSAVNINCKQPGEETVFHKIKQWGSFGAGTSIVKSSFAKKCRFSAVFEHGFGEDADYGMQLRQEGCDIIYHPNLEIRHLKAPMGGFRQKPVMDWEKEKLLPKPSPTVMAFAIKYFTLEQIRGYKTSLFIKFYRNQPIKNPFAYIKNMRERWNKSHTWAMKLLKQEA</sequence>
<dbReference type="InterPro" id="IPR001173">
    <property type="entry name" value="Glyco_trans_2-like"/>
</dbReference>
<dbReference type="RefSeq" id="WP_311483047.1">
    <property type="nucleotide sequence ID" value="NZ_JAVRHP010000005.1"/>
</dbReference>
<proteinExistence type="inferred from homology"/>
<feature type="domain" description="Glycosyltransferase 2-like" evidence="4">
    <location>
        <begin position="240"/>
        <end position="363"/>
    </location>
</feature>
<evidence type="ECO:0000313" key="6">
    <source>
        <dbReference type="Proteomes" id="UP001248819"/>
    </source>
</evidence>
<evidence type="ECO:0000256" key="2">
    <source>
        <dbReference type="ARBA" id="ARBA00022676"/>
    </source>
</evidence>
<dbReference type="Pfam" id="PF00535">
    <property type="entry name" value="Glycos_transf_2"/>
    <property type="match status" value="1"/>
</dbReference>
<comment type="caution">
    <text evidence="5">The sequence shown here is derived from an EMBL/GenBank/DDBJ whole genome shotgun (WGS) entry which is preliminary data.</text>
</comment>
<dbReference type="SUPFAM" id="SSF53448">
    <property type="entry name" value="Nucleotide-diphospho-sugar transferases"/>
    <property type="match status" value="1"/>
</dbReference>
<dbReference type="Proteomes" id="UP001248819">
    <property type="component" value="Unassembled WGS sequence"/>
</dbReference>
<evidence type="ECO:0000256" key="3">
    <source>
        <dbReference type="ARBA" id="ARBA00022679"/>
    </source>
</evidence>
<keyword evidence="2 5" id="KW-0328">Glycosyltransferase</keyword>
<organism evidence="5 6">
    <name type="scientific">Autumnicola edwardsiae</name>
    <dbReference type="NCBI Taxonomy" id="3075594"/>
    <lineage>
        <taxon>Bacteria</taxon>
        <taxon>Pseudomonadati</taxon>
        <taxon>Bacteroidota</taxon>
        <taxon>Flavobacteriia</taxon>
        <taxon>Flavobacteriales</taxon>
        <taxon>Flavobacteriaceae</taxon>
        <taxon>Autumnicola</taxon>
    </lineage>
</organism>
<dbReference type="PANTHER" id="PTHR43179:SF12">
    <property type="entry name" value="GALACTOFURANOSYLTRANSFERASE GLFT2"/>
    <property type="match status" value="1"/>
</dbReference>
<protein>
    <submittedName>
        <fullName evidence="5">Glycosyltransferase</fullName>
        <ecNumber evidence="5">2.4.-.-</ecNumber>
    </submittedName>
</protein>
<evidence type="ECO:0000313" key="5">
    <source>
        <dbReference type="EMBL" id="MDT0648869.1"/>
    </source>
</evidence>
<dbReference type="PANTHER" id="PTHR43179">
    <property type="entry name" value="RHAMNOSYLTRANSFERASE WBBL"/>
    <property type="match status" value="1"/>
</dbReference>